<dbReference type="PANTHER" id="PTHR43707:SF1">
    <property type="entry name" value="HISTIDINE--TRNA LIGASE, MITOCHONDRIAL-RELATED"/>
    <property type="match status" value="1"/>
</dbReference>
<dbReference type="Gene3D" id="3.30.930.10">
    <property type="entry name" value="Bira Bifunctional Protein, Domain 2"/>
    <property type="match status" value="1"/>
</dbReference>
<organism evidence="11 12">
    <name type="scientific">Polycladomyces zharkentensis</name>
    <dbReference type="NCBI Taxonomy" id="2807616"/>
    <lineage>
        <taxon>Bacteria</taxon>
        <taxon>Bacillati</taxon>
        <taxon>Bacillota</taxon>
        <taxon>Bacilli</taxon>
        <taxon>Bacillales</taxon>
        <taxon>Thermoactinomycetaceae</taxon>
        <taxon>Polycladomyces</taxon>
    </lineage>
</organism>
<name>A0ABS2WGF3_9BACL</name>
<dbReference type="Proteomes" id="UP001177120">
    <property type="component" value="Unassembled WGS sequence"/>
</dbReference>
<comment type="caution">
    <text evidence="11">The sequence shown here is derived from an EMBL/GenBank/DDBJ whole genome shotgun (WGS) entry which is preliminary data.</text>
</comment>
<dbReference type="InterPro" id="IPR015807">
    <property type="entry name" value="His-tRNA-ligase"/>
</dbReference>
<comment type="similarity">
    <text evidence="1 9">Belongs to the class-II aminoacyl-tRNA synthetase family.</text>
</comment>
<dbReference type="EMBL" id="JAFHAP010000004">
    <property type="protein sequence ID" value="MBN2908632.1"/>
    <property type="molecule type" value="Genomic_DNA"/>
</dbReference>
<dbReference type="PROSITE" id="PS50862">
    <property type="entry name" value="AA_TRNA_LIGASE_II"/>
    <property type="match status" value="1"/>
</dbReference>
<reference evidence="11" key="1">
    <citation type="journal article" date="2024" name="Int. J. Syst. Evol. Microbiol.">
        <title>Polycladomyces zharkentensis sp. nov., a novel thermophilic cellulose- and starch-degrading member of the Bacillota from a geothermal aquifer in Kazakhstan.</title>
        <authorList>
            <person name="Mashzhan A."/>
            <person name="Kistaubayeva A."/>
            <person name="Javier-Lopez R."/>
            <person name="Bissenova U."/>
            <person name="Bissenbay A."/>
            <person name="Birkeland N.K."/>
        </authorList>
    </citation>
    <scope>NUCLEOTIDE SEQUENCE</scope>
    <source>
        <strain evidence="11">ZKZ2T</strain>
    </source>
</reference>
<keyword evidence="3 9" id="KW-0436">Ligase</keyword>
<dbReference type="HAMAP" id="MF_00127">
    <property type="entry name" value="His_tRNA_synth"/>
    <property type="match status" value="1"/>
</dbReference>
<evidence type="ECO:0000256" key="5">
    <source>
        <dbReference type="ARBA" id="ARBA00022840"/>
    </source>
</evidence>
<evidence type="ECO:0000313" key="12">
    <source>
        <dbReference type="Proteomes" id="UP001177120"/>
    </source>
</evidence>
<keyword evidence="5 9" id="KW-0067">ATP-binding</keyword>
<accession>A0ABS2WGF3</accession>
<evidence type="ECO:0000256" key="3">
    <source>
        <dbReference type="ARBA" id="ARBA00022598"/>
    </source>
</evidence>
<dbReference type="CDD" id="cd00773">
    <property type="entry name" value="HisRS-like_core"/>
    <property type="match status" value="1"/>
</dbReference>
<keyword evidence="4 9" id="KW-0547">Nucleotide-binding</keyword>
<sequence length="422" mass="47595">MNVRIPRGTADIMPGEVEKWQYVEEKARDVCRRYHFSEIRTPIFEHTELFQRGVGETTDIVEKEMYTFEDRGGRSLTLRPEGTAAVVRAFVEHKVYGQPQPTKWFYIGPMFRYERPQAGRMRQFHQFGLEVFGSHDPGADAEVIALGAHFFEAVGLKGVTVHLNSVGCPRCRPVHREKLVAYLTPHKDRLCRDCQSRLERNPLRILDCKNETCRQITEGAPAVLDVLCDECAPHFEAVKRHLDLLGVDYTVNPRLVRGLDYYTRTAFEYMLEGLGAQASTIGGGGRYNGMVEEFGGGDVPGIGFATGLERVLLALEEQGVTLPLDRSLDCFLVTLGDQAQEKAVTLLQSLRKAGCSADRDYLGRKIKAQMKAADRMNARFVAILGEEELKQNQIVVKDMTTGEQETVNLDQFVDYIRQGSKR</sequence>
<dbReference type="InterPro" id="IPR004154">
    <property type="entry name" value="Anticodon-bd"/>
</dbReference>
<dbReference type="GO" id="GO:0004821">
    <property type="term" value="F:histidine-tRNA ligase activity"/>
    <property type="evidence" value="ECO:0007669"/>
    <property type="project" value="UniProtKB-EC"/>
</dbReference>
<evidence type="ECO:0000259" key="10">
    <source>
        <dbReference type="PROSITE" id="PS50862"/>
    </source>
</evidence>
<proteinExistence type="inferred from homology"/>
<keyword evidence="7 9" id="KW-0030">Aminoacyl-tRNA synthetase</keyword>
<comment type="catalytic activity">
    <reaction evidence="8 9">
        <text>tRNA(His) + L-histidine + ATP = L-histidyl-tRNA(His) + AMP + diphosphate + H(+)</text>
        <dbReference type="Rhea" id="RHEA:17313"/>
        <dbReference type="Rhea" id="RHEA-COMP:9665"/>
        <dbReference type="Rhea" id="RHEA-COMP:9689"/>
        <dbReference type="ChEBI" id="CHEBI:15378"/>
        <dbReference type="ChEBI" id="CHEBI:30616"/>
        <dbReference type="ChEBI" id="CHEBI:33019"/>
        <dbReference type="ChEBI" id="CHEBI:57595"/>
        <dbReference type="ChEBI" id="CHEBI:78442"/>
        <dbReference type="ChEBI" id="CHEBI:78527"/>
        <dbReference type="ChEBI" id="CHEBI:456215"/>
        <dbReference type="EC" id="6.1.1.21"/>
    </reaction>
</comment>
<protein>
    <recommendedName>
        <fullName evidence="9">Histidine--tRNA ligase</fullName>
        <ecNumber evidence="9">6.1.1.21</ecNumber>
    </recommendedName>
    <alternativeName>
        <fullName evidence="9">Histidyl-tRNA synthetase</fullName>
        <shortName evidence="9">HisRS</shortName>
    </alternativeName>
</protein>
<dbReference type="PANTHER" id="PTHR43707">
    <property type="entry name" value="HISTIDYL-TRNA SYNTHETASE"/>
    <property type="match status" value="1"/>
</dbReference>
<dbReference type="SUPFAM" id="SSF52954">
    <property type="entry name" value="Class II aaRS ABD-related"/>
    <property type="match status" value="1"/>
</dbReference>
<evidence type="ECO:0000313" key="11">
    <source>
        <dbReference type="EMBL" id="MBN2908632.1"/>
    </source>
</evidence>
<evidence type="ECO:0000256" key="8">
    <source>
        <dbReference type="ARBA" id="ARBA00047639"/>
    </source>
</evidence>
<dbReference type="Pfam" id="PF03129">
    <property type="entry name" value="HGTP_anticodon"/>
    <property type="match status" value="1"/>
</dbReference>
<keyword evidence="2 9" id="KW-0963">Cytoplasm</keyword>
<dbReference type="NCBIfam" id="TIGR00442">
    <property type="entry name" value="hisS"/>
    <property type="match status" value="1"/>
</dbReference>
<comment type="subcellular location">
    <subcellularLocation>
        <location evidence="9">Cytoplasm</location>
    </subcellularLocation>
</comment>
<comment type="subunit">
    <text evidence="9">Homodimer.</text>
</comment>
<evidence type="ECO:0000256" key="2">
    <source>
        <dbReference type="ARBA" id="ARBA00022490"/>
    </source>
</evidence>
<dbReference type="InterPro" id="IPR045864">
    <property type="entry name" value="aa-tRNA-synth_II/BPL/LPL"/>
</dbReference>
<evidence type="ECO:0000256" key="7">
    <source>
        <dbReference type="ARBA" id="ARBA00023146"/>
    </source>
</evidence>
<evidence type="ECO:0000256" key="1">
    <source>
        <dbReference type="ARBA" id="ARBA00008226"/>
    </source>
</evidence>
<dbReference type="SUPFAM" id="SSF55681">
    <property type="entry name" value="Class II aaRS and biotin synthetases"/>
    <property type="match status" value="1"/>
</dbReference>
<dbReference type="InterPro" id="IPR004516">
    <property type="entry name" value="HisRS/HisZ"/>
</dbReference>
<evidence type="ECO:0000256" key="6">
    <source>
        <dbReference type="ARBA" id="ARBA00022917"/>
    </source>
</evidence>
<dbReference type="InterPro" id="IPR041715">
    <property type="entry name" value="HisRS-like_core"/>
</dbReference>
<evidence type="ECO:0000256" key="4">
    <source>
        <dbReference type="ARBA" id="ARBA00022741"/>
    </source>
</evidence>
<dbReference type="PIRSF" id="PIRSF001549">
    <property type="entry name" value="His-tRNA_synth"/>
    <property type="match status" value="1"/>
</dbReference>
<dbReference type="Gene3D" id="3.40.50.800">
    <property type="entry name" value="Anticodon-binding domain"/>
    <property type="match status" value="1"/>
</dbReference>
<dbReference type="Pfam" id="PF13393">
    <property type="entry name" value="tRNA-synt_His"/>
    <property type="match status" value="2"/>
</dbReference>
<dbReference type="InterPro" id="IPR006195">
    <property type="entry name" value="aa-tRNA-synth_II"/>
</dbReference>
<keyword evidence="12" id="KW-1185">Reference proteome</keyword>
<dbReference type="RefSeq" id="WP_205492917.1">
    <property type="nucleotide sequence ID" value="NZ_JAFHAP010000004.1"/>
</dbReference>
<feature type="domain" description="Aminoacyl-transfer RNA synthetases class-II family profile" evidence="10">
    <location>
        <begin position="1"/>
        <end position="323"/>
    </location>
</feature>
<evidence type="ECO:0000256" key="9">
    <source>
        <dbReference type="HAMAP-Rule" id="MF_00127"/>
    </source>
</evidence>
<dbReference type="EC" id="6.1.1.21" evidence="9"/>
<dbReference type="InterPro" id="IPR033656">
    <property type="entry name" value="HisRS_anticodon"/>
</dbReference>
<dbReference type="CDD" id="cd00859">
    <property type="entry name" value="HisRS_anticodon"/>
    <property type="match status" value="1"/>
</dbReference>
<gene>
    <name evidence="9" type="primary">hisS</name>
    <name evidence="11" type="ORF">JQC72_03750</name>
</gene>
<dbReference type="InterPro" id="IPR036621">
    <property type="entry name" value="Anticodon-bd_dom_sf"/>
</dbReference>
<keyword evidence="6 9" id="KW-0648">Protein biosynthesis</keyword>